<dbReference type="OrthoDB" id="43814at2759"/>
<evidence type="ECO:0000259" key="1">
    <source>
        <dbReference type="Pfam" id="PF13460"/>
    </source>
</evidence>
<evidence type="ECO:0000313" key="3">
    <source>
        <dbReference type="Proteomes" id="UP001153069"/>
    </source>
</evidence>
<dbReference type="GO" id="GO:0004074">
    <property type="term" value="F:biliverdin reductase [NAD(P)H] activity"/>
    <property type="evidence" value="ECO:0007669"/>
    <property type="project" value="TreeGrafter"/>
</dbReference>
<protein>
    <submittedName>
        <fullName evidence="2">Nad-dependent epimerase dehydratase</fullName>
    </submittedName>
</protein>
<dbReference type="Pfam" id="PF13460">
    <property type="entry name" value="NAD_binding_10"/>
    <property type="match status" value="1"/>
</dbReference>
<dbReference type="EMBL" id="CAICTM010000727">
    <property type="protein sequence ID" value="CAB9515621.1"/>
    <property type="molecule type" value="Genomic_DNA"/>
</dbReference>
<dbReference type="GO" id="GO:0042602">
    <property type="term" value="F:riboflavin reductase (NADPH) activity"/>
    <property type="evidence" value="ECO:0007669"/>
    <property type="project" value="TreeGrafter"/>
</dbReference>
<dbReference type="InterPro" id="IPR016040">
    <property type="entry name" value="NAD(P)-bd_dom"/>
</dbReference>
<dbReference type="AlphaFoldDB" id="A0A9N8HIY1"/>
<sequence length="234" mass="25169">MTTGNKSVLIIGATGALGLQLLRHLAKNSSIGEVHVMARTPSKLESADRALAASVQKGNARDANDVETALRNSKANYVILATGNGHDVSKSDTREATGRALALVLKKPEFSNIQAVVMSSHGVAETNVIIGFGLGMLLAYYLRHVFVDHEKQEAEFDSLTERTLVVRPSGLSDDKAIENLDYIVEFDGIKKGPSINIDRSDVAAWVTREIASSKAFIGGRKVCLTNAKNLPKKV</sequence>
<evidence type="ECO:0000313" key="2">
    <source>
        <dbReference type="EMBL" id="CAB9515621.1"/>
    </source>
</evidence>
<feature type="domain" description="NAD(P)-binding" evidence="1">
    <location>
        <begin position="12"/>
        <end position="210"/>
    </location>
</feature>
<keyword evidence="3" id="KW-1185">Reference proteome</keyword>
<dbReference type="PANTHER" id="PTHR43355:SF2">
    <property type="entry name" value="FLAVIN REDUCTASE (NADPH)"/>
    <property type="match status" value="1"/>
</dbReference>
<accession>A0A9N8HIY1</accession>
<dbReference type="SUPFAM" id="SSF51735">
    <property type="entry name" value="NAD(P)-binding Rossmann-fold domains"/>
    <property type="match status" value="1"/>
</dbReference>
<dbReference type="Proteomes" id="UP001153069">
    <property type="component" value="Unassembled WGS sequence"/>
</dbReference>
<proteinExistence type="predicted"/>
<reference evidence="2" key="1">
    <citation type="submission" date="2020-06" db="EMBL/GenBank/DDBJ databases">
        <authorList>
            <consortium name="Plant Systems Biology data submission"/>
        </authorList>
    </citation>
    <scope>NUCLEOTIDE SEQUENCE</scope>
    <source>
        <strain evidence="2">D6</strain>
    </source>
</reference>
<comment type="caution">
    <text evidence="2">The sequence shown here is derived from an EMBL/GenBank/DDBJ whole genome shotgun (WGS) entry which is preliminary data.</text>
</comment>
<name>A0A9N8HIY1_9STRA</name>
<dbReference type="InterPro" id="IPR036291">
    <property type="entry name" value="NAD(P)-bd_dom_sf"/>
</dbReference>
<organism evidence="2 3">
    <name type="scientific">Seminavis robusta</name>
    <dbReference type="NCBI Taxonomy" id="568900"/>
    <lineage>
        <taxon>Eukaryota</taxon>
        <taxon>Sar</taxon>
        <taxon>Stramenopiles</taxon>
        <taxon>Ochrophyta</taxon>
        <taxon>Bacillariophyta</taxon>
        <taxon>Bacillariophyceae</taxon>
        <taxon>Bacillariophycidae</taxon>
        <taxon>Naviculales</taxon>
        <taxon>Naviculaceae</taxon>
        <taxon>Seminavis</taxon>
    </lineage>
</organism>
<gene>
    <name evidence="2" type="ORF">SEMRO_728_G193680.1</name>
</gene>
<dbReference type="Gene3D" id="3.40.50.720">
    <property type="entry name" value="NAD(P)-binding Rossmann-like Domain"/>
    <property type="match status" value="1"/>
</dbReference>
<dbReference type="PANTHER" id="PTHR43355">
    <property type="entry name" value="FLAVIN REDUCTASE (NADPH)"/>
    <property type="match status" value="1"/>
</dbReference>
<dbReference type="InterPro" id="IPR051606">
    <property type="entry name" value="Polyketide_Oxido-like"/>
</dbReference>